<dbReference type="EMBL" id="JAZGQK010000020">
    <property type="protein sequence ID" value="MEE6261337.1"/>
    <property type="molecule type" value="Genomic_DNA"/>
</dbReference>
<evidence type="ECO:0000256" key="1">
    <source>
        <dbReference type="SAM" id="MobiDB-lite"/>
    </source>
</evidence>
<reference evidence="3 4" key="1">
    <citation type="submission" date="2024-01" db="EMBL/GenBank/DDBJ databases">
        <title>Genome insights into Plantactinospora sonchi sp. nov.</title>
        <authorList>
            <person name="Wang L."/>
        </authorList>
    </citation>
    <scope>NUCLEOTIDE SEQUENCE [LARGE SCALE GENOMIC DNA]</scope>
    <source>
        <strain evidence="3 4">NEAU-QY2</strain>
    </source>
</reference>
<proteinExistence type="predicted"/>
<dbReference type="InterPro" id="IPR038332">
    <property type="entry name" value="PPE_sf"/>
</dbReference>
<feature type="domain" description="Outer membrane channel protein CpnT-like N-terminal" evidence="2">
    <location>
        <begin position="22"/>
        <end position="115"/>
    </location>
</feature>
<keyword evidence="4" id="KW-1185">Reference proteome</keyword>
<dbReference type="Pfam" id="PF25547">
    <property type="entry name" value="WXG100_2"/>
    <property type="match status" value="1"/>
</dbReference>
<evidence type="ECO:0000313" key="3">
    <source>
        <dbReference type="EMBL" id="MEE6261337.1"/>
    </source>
</evidence>
<sequence length="395" mass="39871">MRPRTDFTPYSHGQLYQMLHHGDEATARAVADSWDGVGARLHEQANNLEHRLARFRRQWQGGAAEQYQTMIADLSAGLRRIGDAAFAMRDVAYDVGDALKRAKAQMPPPVEVPAVSAVTVVLATTPLRPDSFASVREVAELRQRQTDAATELHRYEQAARAADTAHAKAVAVMNALAVEYVAAGDRIPVPPEGGAESSEDEPVPGGPAEAAGEPGGGRPVFGAMFTAGVAAAAAAAAGRLGARATPTVPGWAKKKEGGGQTDTAAPPSGAGSAGPVRGLGGVGGGGGVPGGGGGGASAPVPAAHGGFAGAGTAAAAAGLRTAATGAAGVAGLGAGMMPMMPMMPFAPTGGDAGARRVPPWLTETEDVWGESAVITPPVLGEDPPEETYRPVDFPY</sequence>
<name>A0ABU7RXT6_9ACTN</name>
<evidence type="ECO:0000313" key="4">
    <source>
        <dbReference type="Proteomes" id="UP001332243"/>
    </source>
</evidence>
<dbReference type="Gene3D" id="1.20.1260.20">
    <property type="entry name" value="PPE superfamily"/>
    <property type="match status" value="1"/>
</dbReference>
<comment type="caution">
    <text evidence="3">The sequence shown here is derived from an EMBL/GenBank/DDBJ whole genome shotgun (WGS) entry which is preliminary data.</text>
</comment>
<dbReference type="SUPFAM" id="SSF140459">
    <property type="entry name" value="PE/PPE dimer-like"/>
    <property type="match status" value="1"/>
</dbReference>
<feature type="compositionally biased region" description="Low complexity" evidence="1">
    <location>
        <begin position="264"/>
        <end position="276"/>
    </location>
</feature>
<protein>
    <submittedName>
        <fullName evidence="3">PPE domain-containing protein</fullName>
    </submittedName>
</protein>
<organism evidence="3 4">
    <name type="scientific">Plantactinospora sonchi</name>
    <dbReference type="NCBI Taxonomy" id="1544735"/>
    <lineage>
        <taxon>Bacteria</taxon>
        <taxon>Bacillati</taxon>
        <taxon>Actinomycetota</taxon>
        <taxon>Actinomycetes</taxon>
        <taxon>Micromonosporales</taxon>
        <taxon>Micromonosporaceae</taxon>
        <taxon>Plantactinospora</taxon>
    </lineage>
</organism>
<accession>A0ABU7RXT6</accession>
<feature type="region of interest" description="Disordered" evidence="1">
    <location>
        <begin position="188"/>
        <end position="217"/>
    </location>
</feature>
<feature type="region of interest" description="Disordered" evidence="1">
    <location>
        <begin position="241"/>
        <end position="296"/>
    </location>
</feature>
<dbReference type="InterPro" id="IPR057746">
    <property type="entry name" value="CpnT-like_N"/>
</dbReference>
<gene>
    <name evidence="3" type="ORF">V1633_22910</name>
</gene>
<dbReference type="Proteomes" id="UP001332243">
    <property type="component" value="Unassembled WGS sequence"/>
</dbReference>
<evidence type="ECO:0000259" key="2">
    <source>
        <dbReference type="Pfam" id="PF25547"/>
    </source>
</evidence>
<dbReference type="RefSeq" id="WP_331216449.1">
    <property type="nucleotide sequence ID" value="NZ_JAZGQK010000020.1"/>
</dbReference>
<feature type="region of interest" description="Disordered" evidence="1">
    <location>
        <begin position="375"/>
        <end position="395"/>
    </location>
</feature>
<feature type="compositionally biased region" description="Gly residues" evidence="1">
    <location>
        <begin position="277"/>
        <end position="296"/>
    </location>
</feature>